<dbReference type="EMBL" id="BDFD01000002">
    <property type="protein sequence ID" value="GAV19408.1"/>
    <property type="molecule type" value="Genomic_DNA"/>
</dbReference>
<dbReference type="PANTHER" id="PTHR30329">
    <property type="entry name" value="STATOR ELEMENT OF FLAGELLAR MOTOR COMPLEX"/>
    <property type="match status" value="1"/>
</dbReference>
<dbReference type="OrthoDB" id="5292518at2"/>
<evidence type="ECO:0000313" key="5">
    <source>
        <dbReference type="Proteomes" id="UP000231632"/>
    </source>
</evidence>
<dbReference type="InterPro" id="IPR006665">
    <property type="entry name" value="OmpA-like"/>
</dbReference>
<dbReference type="InterPro" id="IPR050330">
    <property type="entry name" value="Bact_OuterMem_StrucFunc"/>
</dbReference>
<dbReference type="InterPro" id="IPR036737">
    <property type="entry name" value="OmpA-like_sf"/>
</dbReference>
<dbReference type="STRING" id="1921010.MMIC_P0342"/>
<dbReference type="Pfam" id="PF00691">
    <property type="entry name" value="OmpA"/>
    <property type="match status" value="1"/>
</dbReference>
<accession>A0A1L8CKF8</accession>
<dbReference type="RefSeq" id="WP_072658597.1">
    <property type="nucleotide sequence ID" value="NZ_BDFD01000002.1"/>
</dbReference>
<protein>
    <submittedName>
        <fullName evidence="4">Chemotaxis protein MotB</fullName>
    </submittedName>
</protein>
<evidence type="ECO:0000259" key="3">
    <source>
        <dbReference type="PROSITE" id="PS51123"/>
    </source>
</evidence>
<reference evidence="4 5" key="1">
    <citation type="journal article" date="2017" name="Arch. Microbiol.">
        <title>Mariprofundus micogutta sp. nov., a novel iron-oxidizing zetaproteobacterium isolated from a deep-sea hydrothermal field at the Bayonnaise knoll of the Izu-Ogasawara arc, and a description of Mariprofundales ord. nov. and Zetaproteobacteria classis nov.</title>
        <authorList>
            <person name="Makita H."/>
            <person name="Tanaka E."/>
            <person name="Mitsunobu S."/>
            <person name="Miyazaki M."/>
            <person name="Nunoura T."/>
            <person name="Uematsu K."/>
            <person name="Takaki Y."/>
            <person name="Nishi S."/>
            <person name="Shimamura S."/>
            <person name="Takai K."/>
        </authorList>
    </citation>
    <scope>NUCLEOTIDE SEQUENCE [LARGE SCALE GENOMIC DNA]</scope>
    <source>
        <strain evidence="4 5">ET2</strain>
    </source>
</reference>
<proteinExistence type="predicted"/>
<keyword evidence="2" id="KW-0812">Transmembrane</keyword>
<dbReference type="SUPFAM" id="SSF103088">
    <property type="entry name" value="OmpA-like"/>
    <property type="match status" value="1"/>
</dbReference>
<comment type="caution">
    <text evidence="4">The sequence shown here is derived from an EMBL/GenBank/DDBJ whole genome shotgun (WGS) entry which is preliminary data.</text>
</comment>
<gene>
    <name evidence="4" type="ORF">MMIC_P0342</name>
</gene>
<sequence>MAKRDKKPPPLPFPADPGAALFLELMMQMLAFFILLTSYAVIVEDKRLAAIGSLAGTFNPMPRGANLTKGQGPALPTRDIVDGASAPKRTAKELTDISKELGMEDSMQVLPLDQDTVRIRFSEHIAFATGKTTLSDTSLALVDQLAESFKRPEVVEIQIEGHTDDLPTRGSGYSSNWELSAARAMSVFHALEQRGVATSRMIAAGMSDKHPIADRPDLARRVDITLKFRPVTDQNVEKGQIHELQRSVISAPKSSF</sequence>
<dbReference type="AlphaFoldDB" id="A0A1L8CKF8"/>
<keyword evidence="1 2" id="KW-0472">Membrane</keyword>
<keyword evidence="5" id="KW-1185">Reference proteome</keyword>
<dbReference type="PROSITE" id="PS51123">
    <property type="entry name" value="OMPA_2"/>
    <property type="match status" value="1"/>
</dbReference>
<name>A0A1L8CKF8_9PROT</name>
<dbReference type="CDD" id="cd07185">
    <property type="entry name" value="OmpA_C-like"/>
    <property type="match status" value="1"/>
</dbReference>
<feature type="domain" description="OmpA-like" evidence="3">
    <location>
        <begin position="114"/>
        <end position="230"/>
    </location>
</feature>
<evidence type="ECO:0000256" key="2">
    <source>
        <dbReference type="SAM" id="Phobius"/>
    </source>
</evidence>
<dbReference type="PANTHER" id="PTHR30329:SF21">
    <property type="entry name" value="LIPOPROTEIN YIAD-RELATED"/>
    <property type="match status" value="1"/>
</dbReference>
<keyword evidence="2" id="KW-1133">Transmembrane helix</keyword>
<dbReference type="GO" id="GO:0016020">
    <property type="term" value="C:membrane"/>
    <property type="evidence" value="ECO:0007669"/>
    <property type="project" value="UniProtKB-UniRule"/>
</dbReference>
<organism evidence="4 5">
    <name type="scientific">Mariprofundus micogutta</name>
    <dbReference type="NCBI Taxonomy" id="1921010"/>
    <lineage>
        <taxon>Bacteria</taxon>
        <taxon>Pseudomonadati</taxon>
        <taxon>Pseudomonadota</taxon>
        <taxon>Candidatius Mariprofundia</taxon>
        <taxon>Mariprofundales</taxon>
        <taxon>Mariprofundaceae</taxon>
        <taxon>Mariprofundus</taxon>
    </lineage>
</organism>
<dbReference type="Proteomes" id="UP000231632">
    <property type="component" value="Unassembled WGS sequence"/>
</dbReference>
<evidence type="ECO:0000256" key="1">
    <source>
        <dbReference type="PROSITE-ProRule" id="PRU00473"/>
    </source>
</evidence>
<feature type="transmembrane region" description="Helical" evidence="2">
    <location>
        <begin position="20"/>
        <end position="42"/>
    </location>
</feature>
<evidence type="ECO:0000313" key="4">
    <source>
        <dbReference type="EMBL" id="GAV19408.1"/>
    </source>
</evidence>
<dbReference type="Gene3D" id="3.30.1330.60">
    <property type="entry name" value="OmpA-like domain"/>
    <property type="match status" value="1"/>
</dbReference>